<name>U9TSG3_RHIID</name>
<protein>
    <submittedName>
        <fullName evidence="1">Uncharacterized protein</fullName>
    </submittedName>
</protein>
<dbReference type="HOGENOM" id="CLU_2923812_0_0_1"/>
<sequence>MSIQEFVLSENCFTIESFPLPAMRADTICYISIQNVESLEKKMEKIPNIRTLPSMTGVNFM</sequence>
<organism evidence="1">
    <name type="scientific">Rhizophagus irregularis (strain DAOM 181602 / DAOM 197198 / MUCL 43194)</name>
    <name type="common">Arbuscular mycorrhizal fungus</name>
    <name type="synonym">Glomus intraradices</name>
    <dbReference type="NCBI Taxonomy" id="747089"/>
    <lineage>
        <taxon>Eukaryota</taxon>
        <taxon>Fungi</taxon>
        <taxon>Fungi incertae sedis</taxon>
        <taxon>Mucoromycota</taxon>
        <taxon>Glomeromycotina</taxon>
        <taxon>Glomeromycetes</taxon>
        <taxon>Glomerales</taxon>
        <taxon>Glomeraceae</taxon>
        <taxon>Rhizophagus</taxon>
    </lineage>
</organism>
<accession>U9TSG3</accession>
<gene>
    <name evidence="1" type="ORF">GLOINDRAFT_28665</name>
</gene>
<evidence type="ECO:0000313" key="1">
    <source>
        <dbReference type="EMBL" id="ESA11104.1"/>
    </source>
</evidence>
<proteinExistence type="predicted"/>
<reference evidence="1" key="1">
    <citation type="submission" date="2013-07" db="EMBL/GenBank/DDBJ databases">
        <title>The genome of an arbuscular mycorrhizal fungus provides insights into the evolution of the oldest plant symbiosis.</title>
        <authorList>
            <consortium name="DOE Joint Genome Institute"/>
            <person name="Tisserant E."/>
            <person name="Malbreil M."/>
            <person name="Kuo A."/>
            <person name="Kohler A."/>
            <person name="Symeonidi A."/>
            <person name="Balestrini R."/>
            <person name="Charron P."/>
            <person name="Duensing N."/>
            <person name="Frei-dit-Frey N."/>
            <person name="Gianinazzi-Pearson V."/>
            <person name="Gilbert B."/>
            <person name="Handa Y."/>
            <person name="Hijri M."/>
            <person name="Kaul R."/>
            <person name="Kawaguchi M."/>
            <person name="Krajinski F."/>
            <person name="Lammers P."/>
            <person name="Lapierre D."/>
            <person name="Masclaux F.G."/>
            <person name="Murat C."/>
            <person name="Morin E."/>
            <person name="Ndikumana S."/>
            <person name="Pagni M."/>
            <person name="Petitpierre D."/>
            <person name="Requena N."/>
            <person name="Rosikiewicz P."/>
            <person name="Riley R."/>
            <person name="Saito K."/>
            <person name="San Clemente H."/>
            <person name="Shapiro H."/>
            <person name="van Tuinen D."/>
            <person name="Becard G."/>
            <person name="Bonfante P."/>
            <person name="Paszkowski U."/>
            <person name="Shachar-Hill Y."/>
            <person name="Young J.P."/>
            <person name="Sanders I.R."/>
            <person name="Henrissat B."/>
            <person name="Rensing S.A."/>
            <person name="Grigoriev I.V."/>
            <person name="Corradi N."/>
            <person name="Roux C."/>
            <person name="Martin F."/>
        </authorList>
    </citation>
    <scope>NUCLEOTIDE SEQUENCE</scope>
    <source>
        <strain evidence="1">DAOM 197198</strain>
    </source>
</reference>
<dbReference type="EMBL" id="KI286364">
    <property type="protein sequence ID" value="ESA11104.1"/>
    <property type="molecule type" value="Genomic_DNA"/>
</dbReference>
<dbReference type="AlphaFoldDB" id="U9TSG3"/>